<organism evidence="1 2">
    <name type="scientific">Tribonema minus</name>
    <dbReference type="NCBI Taxonomy" id="303371"/>
    <lineage>
        <taxon>Eukaryota</taxon>
        <taxon>Sar</taxon>
        <taxon>Stramenopiles</taxon>
        <taxon>Ochrophyta</taxon>
        <taxon>PX clade</taxon>
        <taxon>Xanthophyceae</taxon>
        <taxon>Tribonematales</taxon>
        <taxon>Tribonemataceae</taxon>
        <taxon>Tribonema</taxon>
    </lineage>
</organism>
<reference evidence="1" key="1">
    <citation type="submission" date="2021-02" db="EMBL/GenBank/DDBJ databases">
        <title>First Annotated Genome of the Yellow-green Alga Tribonema minus.</title>
        <authorList>
            <person name="Mahan K.M."/>
        </authorList>
    </citation>
    <scope>NUCLEOTIDE SEQUENCE</scope>
    <source>
        <strain evidence="1">UTEX B ZZ1240</strain>
    </source>
</reference>
<evidence type="ECO:0000313" key="2">
    <source>
        <dbReference type="Proteomes" id="UP000664859"/>
    </source>
</evidence>
<proteinExistence type="predicted"/>
<dbReference type="AlphaFoldDB" id="A0A835YQ25"/>
<protein>
    <submittedName>
        <fullName evidence="1">Uncharacterized protein</fullName>
    </submittedName>
</protein>
<dbReference type="InterPro" id="IPR032675">
    <property type="entry name" value="LRR_dom_sf"/>
</dbReference>
<gene>
    <name evidence="1" type="ORF">JKP88DRAFT_280364</name>
</gene>
<dbReference type="SUPFAM" id="SSF52058">
    <property type="entry name" value="L domain-like"/>
    <property type="match status" value="1"/>
</dbReference>
<dbReference type="Gene3D" id="3.80.10.10">
    <property type="entry name" value="Ribonuclease Inhibitor"/>
    <property type="match status" value="1"/>
</dbReference>
<evidence type="ECO:0000313" key="1">
    <source>
        <dbReference type="EMBL" id="KAG5179447.1"/>
    </source>
</evidence>
<sequence>MSLRIQRWCIYELRDADSEFADDIYASLPALPPELQSLTVAFSYMCDTCAILQLGALPPSLQYLEVSIPASSCWAVVDLQGLPESLRVLRIRDGMSPDKLGALPPHLQELELGSVRNKQLPPLPQSLRRFRLRCLGYELSLPDLPPALEVLSLEYYSGPLPELPATLKQLGLLDCTVQLPPVLPASLRSVDSSNYDDPELQLPGFRHVYGDFWVRIGEEGEASSTGSGA</sequence>
<comment type="caution">
    <text evidence="1">The sequence shown here is derived from an EMBL/GenBank/DDBJ whole genome shotgun (WGS) entry which is preliminary data.</text>
</comment>
<keyword evidence="2" id="KW-1185">Reference proteome</keyword>
<dbReference type="Proteomes" id="UP000664859">
    <property type="component" value="Unassembled WGS sequence"/>
</dbReference>
<dbReference type="EMBL" id="JAFCMP010000468">
    <property type="protein sequence ID" value="KAG5179447.1"/>
    <property type="molecule type" value="Genomic_DNA"/>
</dbReference>
<name>A0A835YQ25_9STRA</name>
<accession>A0A835YQ25</accession>